<comment type="caution">
    <text evidence="2">The sequence shown here is derived from an EMBL/GenBank/DDBJ whole genome shotgun (WGS) entry which is preliminary data.</text>
</comment>
<feature type="region of interest" description="Disordered" evidence="1">
    <location>
        <begin position="463"/>
        <end position="483"/>
    </location>
</feature>
<feature type="compositionally biased region" description="Basic residues" evidence="1">
    <location>
        <begin position="607"/>
        <end position="620"/>
    </location>
</feature>
<feature type="compositionally biased region" description="Basic and acidic residues" evidence="1">
    <location>
        <begin position="1"/>
        <end position="23"/>
    </location>
</feature>
<feature type="compositionally biased region" description="Low complexity" evidence="1">
    <location>
        <begin position="50"/>
        <end position="75"/>
    </location>
</feature>
<reference evidence="2 3" key="1">
    <citation type="submission" date="2019-09" db="EMBL/GenBank/DDBJ databases">
        <title>The hologenome of the rock-dwelling lichen Lasallia pustulata.</title>
        <authorList>
            <person name="Greshake Tzovaras B."/>
            <person name="Segers F."/>
            <person name="Bicker A."/>
            <person name="Dal Grande F."/>
            <person name="Otte J."/>
            <person name="Hankeln T."/>
            <person name="Schmitt I."/>
            <person name="Ebersberger I."/>
        </authorList>
    </citation>
    <scope>NUCLEOTIDE SEQUENCE [LARGE SCALE GENOMIC DNA]</scope>
    <source>
        <strain evidence="2">A1-1</strain>
    </source>
</reference>
<feature type="compositionally biased region" description="Basic and acidic residues" evidence="1">
    <location>
        <begin position="463"/>
        <end position="477"/>
    </location>
</feature>
<name>A0A5M8PM43_9LECA</name>
<protein>
    <submittedName>
        <fullName evidence="2">Uncharacterized protein</fullName>
    </submittedName>
</protein>
<feature type="region of interest" description="Disordered" evidence="1">
    <location>
        <begin position="123"/>
        <end position="145"/>
    </location>
</feature>
<evidence type="ECO:0000313" key="3">
    <source>
        <dbReference type="Proteomes" id="UP000324767"/>
    </source>
</evidence>
<proteinExistence type="predicted"/>
<gene>
    <name evidence="2" type="ORF">FRX48_06596</name>
</gene>
<dbReference type="OrthoDB" id="5337545at2759"/>
<feature type="region of interest" description="Disordered" evidence="1">
    <location>
        <begin position="595"/>
        <end position="628"/>
    </location>
</feature>
<evidence type="ECO:0000256" key="1">
    <source>
        <dbReference type="SAM" id="MobiDB-lite"/>
    </source>
</evidence>
<accession>A0A5M8PM43</accession>
<dbReference type="AlphaFoldDB" id="A0A5M8PM43"/>
<dbReference type="EMBL" id="VXIT01000010">
    <property type="protein sequence ID" value="KAA6409982.1"/>
    <property type="molecule type" value="Genomic_DNA"/>
</dbReference>
<sequence>MGQDDQIGRHLDPGRGNRAKEKAPASMAARIGASASTLLREGLLRANASSLASTLASSTASKGESSHSASASPESVLPFRPRAPDGVLSGEIPNSGGQSTKQESFRSRPWNTSNLAFSNQQDIDGFQSSSHSQLPASDNQLAHQSGVTWSTEDYPKFLNQPAGLPTRNVAETLDRHVGADGDAVVALLSNPDFSVDDAPTDTFSISNENDSAIGLFTDTEFGVQDVQRYKSQLPDPPTHGVPSPTNPLNLIPDLASQRMNGVVGATSSLSTSTNSEEESYMYHFTHPQSTPDVLGPWTEVLSKYQDHVWGDMLPLVQQAREEIKEAKSGAGGALRDHPAVNRLRMILGHLDSSAMSSKTNNGIGHRLNQADGMLTGSLNNQFQPNITTRAGEQSLSTESMMQDHIIVGVQQSLRNQIESQYTSLQGSGQLNQVLGRKERRIDEARAERRALVEFDKAAAIREAQVRQHDTSRTERKTSQNRTTLAEYPEDPISDLEEEDHFVWYHRVDLSMSWADVKEAYDDHFPERAQEDFRNSQWNYYRCLGACGQTETKQSEKTAFPQEEYGMRARTGLWYPWIRGHWLNSFGESQSQRTATAEKSSARDYPTNHRHNLLWGHRRARPNTLQTDR</sequence>
<evidence type="ECO:0000313" key="2">
    <source>
        <dbReference type="EMBL" id="KAA6409982.1"/>
    </source>
</evidence>
<dbReference type="Proteomes" id="UP000324767">
    <property type="component" value="Unassembled WGS sequence"/>
</dbReference>
<organism evidence="2 3">
    <name type="scientific">Lasallia pustulata</name>
    <dbReference type="NCBI Taxonomy" id="136370"/>
    <lineage>
        <taxon>Eukaryota</taxon>
        <taxon>Fungi</taxon>
        <taxon>Dikarya</taxon>
        <taxon>Ascomycota</taxon>
        <taxon>Pezizomycotina</taxon>
        <taxon>Lecanoromycetes</taxon>
        <taxon>OSLEUM clade</taxon>
        <taxon>Umbilicariomycetidae</taxon>
        <taxon>Umbilicariales</taxon>
        <taxon>Umbilicariaceae</taxon>
        <taxon>Lasallia</taxon>
    </lineage>
</organism>
<feature type="region of interest" description="Disordered" evidence="1">
    <location>
        <begin position="50"/>
        <end position="109"/>
    </location>
</feature>
<feature type="region of interest" description="Disordered" evidence="1">
    <location>
        <begin position="1"/>
        <end position="29"/>
    </location>
</feature>